<dbReference type="Proteomes" id="UP000008784">
    <property type="component" value="Unassembled WGS sequence"/>
</dbReference>
<evidence type="ECO:0000313" key="2">
    <source>
        <dbReference type="Proteomes" id="UP000008784"/>
    </source>
</evidence>
<comment type="caution">
    <text evidence="1">The sequence shown here is derived from an EMBL/GenBank/DDBJ whole genome shotgun (WGS) entry which is preliminary data.</text>
</comment>
<dbReference type="EMBL" id="ADOT01000165">
    <property type="protein sequence ID" value="EGX47237.1"/>
    <property type="molecule type" value="Genomic_DNA"/>
</dbReference>
<evidence type="ECO:0000313" key="1">
    <source>
        <dbReference type="EMBL" id="EGX47237.1"/>
    </source>
</evidence>
<dbReference type="InParanoid" id="G1XI06"/>
<proteinExistence type="predicted"/>
<dbReference type="GeneID" id="22895099"/>
<accession>G1XI06</accession>
<dbReference type="RefSeq" id="XP_011124118.1">
    <property type="nucleotide sequence ID" value="XM_011125816.1"/>
</dbReference>
<keyword evidence="2" id="KW-1185">Reference proteome</keyword>
<reference evidence="1 2" key="1">
    <citation type="journal article" date="2011" name="PLoS Pathog.">
        <title>Genomic and proteomic analyses of the fungus Arthrobotrys oligospora provide insights into nematode-trap formation.</title>
        <authorList>
            <person name="Yang J."/>
            <person name="Wang L."/>
            <person name="Ji X."/>
            <person name="Feng Y."/>
            <person name="Li X."/>
            <person name="Zou C."/>
            <person name="Xu J."/>
            <person name="Ren Y."/>
            <person name="Mi Q."/>
            <person name="Wu J."/>
            <person name="Liu S."/>
            <person name="Liu Y."/>
            <person name="Huang X."/>
            <person name="Wang H."/>
            <person name="Niu X."/>
            <person name="Li J."/>
            <person name="Liang L."/>
            <person name="Luo Y."/>
            <person name="Ji K."/>
            <person name="Zhou W."/>
            <person name="Yu Z."/>
            <person name="Li G."/>
            <person name="Liu Y."/>
            <person name="Li L."/>
            <person name="Qiao M."/>
            <person name="Feng L."/>
            <person name="Zhang K.-Q."/>
        </authorList>
    </citation>
    <scope>NUCLEOTIDE SEQUENCE [LARGE SCALE GENOMIC DNA]</scope>
    <source>
        <strain evidence="2">ATCC 24927 / CBS 115.81 / DSM 1491</strain>
    </source>
</reference>
<gene>
    <name evidence="1" type="ORF">AOL_s00091g58</name>
</gene>
<dbReference type="HOGENOM" id="CLU_1106878_0_0_1"/>
<organism evidence="1 2">
    <name type="scientific">Arthrobotrys oligospora (strain ATCC 24927 / CBS 115.81 / DSM 1491)</name>
    <name type="common">Nematode-trapping fungus</name>
    <name type="synonym">Didymozoophaga oligospora</name>
    <dbReference type="NCBI Taxonomy" id="756982"/>
    <lineage>
        <taxon>Eukaryota</taxon>
        <taxon>Fungi</taxon>
        <taxon>Dikarya</taxon>
        <taxon>Ascomycota</taxon>
        <taxon>Pezizomycotina</taxon>
        <taxon>Orbiliomycetes</taxon>
        <taxon>Orbiliales</taxon>
        <taxon>Orbiliaceae</taxon>
        <taxon>Orbilia</taxon>
        <taxon>Orbilia oligospora</taxon>
    </lineage>
</organism>
<sequence length="251" mass="28268">MVNRQELLFRADICFELVEREHAGDDREPKIYLCPKPKQVSESISEDCLSAAKLLVEQNDVVSSWLCDTTGSLTYFGHYINIVCDRGGEITLEKYIRDLDPVHFDFPSGPSSPPPPPTKDLRRKKALGAYEGNTPEPTTPLSLSLEENIDDGTSQQSCSPQLEPTTVVRRKPRYMVASASSYIPERIKQYLSQRFLPRSVTTRPPSTSSSAEWYLPLPSTLQPLRSNSLSLSQTVKTRVKKVIRGTEHRQT</sequence>
<name>G1XI06_ARTOA</name>
<protein>
    <submittedName>
        <fullName evidence="1">Uncharacterized protein</fullName>
    </submittedName>
</protein>
<dbReference type="AlphaFoldDB" id="G1XI06"/>